<sequence length="563" mass="62214">MGKKKFIDKKNSATFQLLARDSSFPAAPAAPSSPTGPAADRVFVRVDNNPHYAAPGSFAEGDDPDDHGGHDADLGDDEADPYSIFADAPEDTDDEDAEGRGPPPAWGGPRAARPCASPLPDHVRKDILELGLPDDGYNYLVHLREIRKAGGGSNYYENSKARLDKLPLDVRAYDASSLRLISEVVEDGGGDSIYDVAAKTVGVKVEKVVDPDVVRLLDDGDLSRFGSDVEDLEEDFVVMANRVEEGEEEGISGSRSVSGSAMPPFKSVASENDESLREEALGFGSHVESRRSHGEGEAELRDNQKQRPRRPLDEQFDQLMLHEYGDDSDNDDAGYMDNNEESFAANIKDAMKKYPEDEFEFEEKYKVPADFVCHGQVASSNLLVESSADVMQRCVVYAQMYSQEDAGDEKVVIFEESSDESEVWDCETIISTYSNLDNHPGRIQAPEKPRRRPQFSESISKLPSEKSKIISLAGKEVLPVDFLPHSRRGPVEKVKKSVSSEPDQQKRRPNESKEEKKERKAAVREARREARQAKKELKGLYKCEAQLAQKVAAISGPSSIRLM</sequence>
<evidence type="ECO:0008006" key="5">
    <source>
        <dbReference type="Google" id="ProtNLM"/>
    </source>
</evidence>
<comment type="similarity">
    <text evidence="1">Belongs to the LTV1 family.</text>
</comment>
<comment type="caution">
    <text evidence="3">The sequence shown here is derived from an EMBL/GenBank/DDBJ whole genome shotgun (WGS) entry which is preliminary data.</text>
</comment>
<dbReference type="InterPro" id="IPR007307">
    <property type="entry name" value="Ltv1"/>
</dbReference>
<dbReference type="PANTHER" id="PTHR21531:SF0">
    <property type="entry name" value="PROTEIN LTV1 HOMOLOG"/>
    <property type="match status" value="1"/>
</dbReference>
<accession>A0A843XBF1</accession>
<dbReference type="GO" id="GO:0005829">
    <property type="term" value="C:cytosol"/>
    <property type="evidence" value="ECO:0007669"/>
    <property type="project" value="TreeGrafter"/>
</dbReference>
<dbReference type="GO" id="GO:0042274">
    <property type="term" value="P:ribosomal small subunit biogenesis"/>
    <property type="evidence" value="ECO:0007669"/>
    <property type="project" value="InterPro"/>
</dbReference>
<feature type="region of interest" description="Disordered" evidence="2">
    <location>
        <begin position="243"/>
        <end position="311"/>
    </location>
</feature>
<evidence type="ECO:0000256" key="2">
    <source>
        <dbReference type="SAM" id="MobiDB-lite"/>
    </source>
</evidence>
<feature type="region of interest" description="Disordered" evidence="2">
    <location>
        <begin position="24"/>
        <end position="118"/>
    </location>
</feature>
<name>A0A843XBF1_COLES</name>
<dbReference type="GO" id="GO:0030688">
    <property type="term" value="C:preribosome, small subunit precursor"/>
    <property type="evidence" value="ECO:0007669"/>
    <property type="project" value="TreeGrafter"/>
</dbReference>
<protein>
    <recommendedName>
        <fullName evidence="5">Protein LTV1 homolog</fullName>
    </recommendedName>
</protein>
<dbReference type="EMBL" id="NMUH01007137">
    <property type="protein sequence ID" value="MQM16719.1"/>
    <property type="molecule type" value="Genomic_DNA"/>
</dbReference>
<feature type="compositionally biased region" description="Low complexity" evidence="2">
    <location>
        <begin position="251"/>
        <end position="260"/>
    </location>
</feature>
<feature type="compositionally biased region" description="Basic and acidic residues" evidence="2">
    <location>
        <begin position="503"/>
        <end position="538"/>
    </location>
</feature>
<feature type="compositionally biased region" description="Acidic residues" evidence="2">
    <location>
        <begin position="88"/>
        <end position="97"/>
    </location>
</feature>
<dbReference type="Proteomes" id="UP000652761">
    <property type="component" value="Unassembled WGS sequence"/>
</dbReference>
<dbReference type="GO" id="GO:0000056">
    <property type="term" value="P:ribosomal small subunit export from nucleus"/>
    <property type="evidence" value="ECO:0007669"/>
    <property type="project" value="TreeGrafter"/>
</dbReference>
<proteinExistence type="inferred from homology"/>
<feature type="compositionally biased region" description="Low complexity" evidence="2">
    <location>
        <begin position="24"/>
        <end position="39"/>
    </location>
</feature>
<dbReference type="OrthoDB" id="5852896at2759"/>
<feature type="compositionally biased region" description="Basic and acidic residues" evidence="2">
    <location>
        <begin position="287"/>
        <end position="311"/>
    </location>
</feature>
<reference evidence="3" key="1">
    <citation type="submission" date="2017-07" db="EMBL/GenBank/DDBJ databases">
        <title>Taro Niue Genome Assembly and Annotation.</title>
        <authorList>
            <person name="Atibalentja N."/>
            <person name="Keating K."/>
            <person name="Fields C.J."/>
        </authorList>
    </citation>
    <scope>NUCLEOTIDE SEQUENCE</scope>
    <source>
        <strain evidence="3">Niue_2</strain>
        <tissue evidence="3">Leaf</tissue>
    </source>
</reference>
<evidence type="ECO:0000313" key="3">
    <source>
        <dbReference type="EMBL" id="MQM16719.1"/>
    </source>
</evidence>
<gene>
    <name evidence="3" type="ORF">Taro_049679</name>
</gene>
<evidence type="ECO:0000256" key="1">
    <source>
        <dbReference type="ARBA" id="ARBA00009078"/>
    </source>
</evidence>
<feature type="region of interest" description="Disordered" evidence="2">
    <location>
        <begin position="489"/>
        <end position="538"/>
    </location>
</feature>
<organism evidence="3 4">
    <name type="scientific">Colocasia esculenta</name>
    <name type="common">Wild taro</name>
    <name type="synonym">Arum esculentum</name>
    <dbReference type="NCBI Taxonomy" id="4460"/>
    <lineage>
        <taxon>Eukaryota</taxon>
        <taxon>Viridiplantae</taxon>
        <taxon>Streptophyta</taxon>
        <taxon>Embryophyta</taxon>
        <taxon>Tracheophyta</taxon>
        <taxon>Spermatophyta</taxon>
        <taxon>Magnoliopsida</taxon>
        <taxon>Liliopsida</taxon>
        <taxon>Araceae</taxon>
        <taxon>Aroideae</taxon>
        <taxon>Colocasieae</taxon>
        <taxon>Colocasia</taxon>
    </lineage>
</organism>
<dbReference type="AlphaFoldDB" id="A0A843XBF1"/>
<dbReference type="GO" id="GO:0005634">
    <property type="term" value="C:nucleus"/>
    <property type="evidence" value="ECO:0007669"/>
    <property type="project" value="TreeGrafter"/>
</dbReference>
<feature type="region of interest" description="Disordered" evidence="2">
    <location>
        <begin position="435"/>
        <end position="459"/>
    </location>
</feature>
<evidence type="ECO:0000313" key="4">
    <source>
        <dbReference type="Proteomes" id="UP000652761"/>
    </source>
</evidence>
<dbReference type="PANTHER" id="PTHR21531">
    <property type="entry name" value="LOW-TEMPERATURE VIABILITY PROTEIN LTV1-RELATED"/>
    <property type="match status" value="1"/>
</dbReference>
<keyword evidence="4" id="KW-1185">Reference proteome</keyword>